<protein>
    <submittedName>
        <fullName evidence="2">LytR/AlgR family response regulator transcription factor</fullName>
    </submittedName>
</protein>
<dbReference type="InterPro" id="IPR046947">
    <property type="entry name" value="LytR-like"/>
</dbReference>
<name>A0ABW5J3G9_9BACT</name>
<evidence type="ECO:0000259" key="1">
    <source>
        <dbReference type="PROSITE" id="PS50930"/>
    </source>
</evidence>
<feature type="domain" description="HTH LytTR-type" evidence="1">
    <location>
        <begin position="29"/>
        <end position="122"/>
    </location>
</feature>
<gene>
    <name evidence="2" type="ORF">ACFSR2_02290</name>
</gene>
<dbReference type="PROSITE" id="PS50930">
    <property type="entry name" value="HTH_LYTTR"/>
    <property type="match status" value="1"/>
</dbReference>
<dbReference type="PANTHER" id="PTHR37299:SF1">
    <property type="entry name" value="STAGE 0 SPORULATION PROTEIN A HOMOLOG"/>
    <property type="match status" value="1"/>
</dbReference>
<dbReference type="RefSeq" id="WP_340236451.1">
    <property type="nucleotide sequence ID" value="NZ_JBBEWC010000006.1"/>
</dbReference>
<organism evidence="2 3">
    <name type="scientific">Emticicia soli</name>
    <dbReference type="NCBI Taxonomy" id="2027878"/>
    <lineage>
        <taxon>Bacteria</taxon>
        <taxon>Pseudomonadati</taxon>
        <taxon>Bacteroidota</taxon>
        <taxon>Cytophagia</taxon>
        <taxon>Cytophagales</taxon>
        <taxon>Leadbetterellaceae</taxon>
        <taxon>Emticicia</taxon>
    </lineage>
</organism>
<reference evidence="3" key="1">
    <citation type="journal article" date="2019" name="Int. J. Syst. Evol. Microbiol.">
        <title>The Global Catalogue of Microorganisms (GCM) 10K type strain sequencing project: providing services to taxonomists for standard genome sequencing and annotation.</title>
        <authorList>
            <consortium name="The Broad Institute Genomics Platform"/>
            <consortium name="The Broad Institute Genome Sequencing Center for Infectious Disease"/>
            <person name="Wu L."/>
            <person name="Ma J."/>
        </authorList>
    </citation>
    <scope>NUCLEOTIDE SEQUENCE [LARGE SCALE GENOMIC DNA]</scope>
    <source>
        <strain evidence="3">KCTC 52344</strain>
    </source>
</reference>
<dbReference type="InterPro" id="IPR007492">
    <property type="entry name" value="LytTR_DNA-bd_dom"/>
</dbReference>
<accession>A0ABW5J3G9</accession>
<proteinExistence type="predicted"/>
<dbReference type="Proteomes" id="UP001597510">
    <property type="component" value="Unassembled WGS sequence"/>
</dbReference>
<sequence>MKYYNAQLPQTEKVAQNLFILIKTERVEIKPEEIIYMQADINYTTFVTLNRRFTTAFHLGFFEKSLETHPYLIRISKSFIVNINYLKDLSWHKVAKEARLLDGTSLPISRRRAKELKSVLWQKLNFSA</sequence>
<dbReference type="EMBL" id="JBHULC010000003">
    <property type="protein sequence ID" value="MFD2519694.1"/>
    <property type="molecule type" value="Genomic_DNA"/>
</dbReference>
<keyword evidence="3" id="KW-1185">Reference proteome</keyword>
<dbReference type="Gene3D" id="2.40.50.1020">
    <property type="entry name" value="LytTr DNA-binding domain"/>
    <property type="match status" value="1"/>
</dbReference>
<dbReference type="Pfam" id="PF04397">
    <property type="entry name" value="LytTR"/>
    <property type="match status" value="1"/>
</dbReference>
<dbReference type="PANTHER" id="PTHR37299">
    <property type="entry name" value="TRANSCRIPTIONAL REGULATOR-RELATED"/>
    <property type="match status" value="1"/>
</dbReference>
<dbReference type="SMART" id="SM00850">
    <property type="entry name" value="LytTR"/>
    <property type="match status" value="1"/>
</dbReference>
<evidence type="ECO:0000313" key="2">
    <source>
        <dbReference type="EMBL" id="MFD2519694.1"/>
    </source>
</evidence>
<comment type="caution">
    <text evidence="2">The sequence shown here is derived from an EMBL/GenBank/DDBJ whole genome shotgun (WGS) entry which is preliminary data.</text>
</comment>
<evidence type="ECO:0000313" key="3">
    <source>
        <dbReference type="Proteomes" id="UP001597510"/>
    </source>
</evidence>